<accession>A0A6V8PXE0</accession>
<evidence type="ECO:0000256" key="1">
    <source>
        <dbReference type="SAM" id="MobiDB-lite"/>
    </source>
</evidence>
<sequence length="47" mass="4738">MERHWKVAIPVILAVLVATILGACVPAPPGGRGCGSTRGRRTPTGGG</sequence>
<dbReference type="PROSITE" id="PS51257">
    <property type="entry name" value="PROKAR_LIPOPROTEIN"/>
    <property type="match status" value="1"/>
</dbReference>
<evidence type="ECO:0000313" key="3">
    <source>
        <dbReference type="Proteomes" id="UP000561271"/>
    </source>
</evidence>
<evidence type="ECO:0000313" key="2">
    <source>
        <dbReference type="EMBL" id="GFP36803.1"/>
    </source>
</evidence>
<dbReference type="AlphaFoldDB" id="A0A6V8PXE0"/>
<gene>
    <name evidence="2" type="ORF">HKBW3S44_00484</name>
</gene>
<reference evidence="2 3" key="1">
    <citation type="journal article" date="2020" name="Front. Microbiol.">
        <title>Single-cell genomics of novel Actinobacteria with the Wood-Ljungdahl pathway discovered in a serpentinizing system.</title>
        <authorList>
            <person name="Merino N."/>
            <person name="Kawai M."/>
            <person name="Boyd E.S."/>
            <person name="Colman D.R."/>
            <person name="McGlynn S.E."/>
            <person name="Nealson K.H."/>
            <person name="Kurokawa K."/>
            <person name="Hongoh Y."/>
        </authorList>
    </citation>
    <scope>NUCLEOTIDE SEQUENCE [LARGE SCALE GENOMIC DNA]</scope>
    <source>
        <strain evidence="2 3">S44</strain>
    </source>
</reference>
<dbReference type="Proteomes" id="UP000561271">
    <property type="component" value="Unassembled WGS sequence"/>
</dbReference>
<dbReference type="EMBL" id="BLSC01000023">
    <property type="protein sequence ID" value="GFP36803.1"/>
    <property type="molecule type" value="Genomic_DNA"/>
</dbReference>
<proteinExistence type="predicted"/>
<name>A0A6V8PXE0_9ACTN</name>
<organism evidence="2 3">
    <name type="scientific">Candidatus Hakubella thermalkaliphila</name>
    <dbReference type="NCBI Taxonomy" id="2754717"/>
    <lineage>
        <taxon>Bacteria</taxon>
        <taxon>Bacillati</taxon>
        <taxon>Actinomycetota</taxon>
        <taxon>Actinomycetota incertae sedis</taxon>
        <taxon>Candidatus Hakubellales</taxon>
        <taxon>Candidatus Hakubellaceae</taxon>
        <taxon>Candidatus Hakubella</taxon>
    </lineage>
</organism>
<comment type="caution">
    <text evidence="2">The sequence shown here is derived from an EMBL/GenBank/DDBJ whole genome shotgun (WGS) entry which is preliminary data.</text>
</comment>
<protein>
    <submittedName>
        <fullName evidence="2">Uncharacterized protein</fullName>
    </submittedName>
</protein>
<feature type="region of interest" description="Disordered" evidence="1">
    <location>
        <begin position="27"/>
        <end position="47"/>
    </location>
</feature>